<proteinExistence type="predicted"/>
<evidence type="ECO:0000313" key="1">
    <source>
        <dbReference type="EMBL" id="KAG2406056.1"/>
    </source>
</evidence>
<dbReference type="EMBL" id="JABFOF010000002">
    <property type="protein sequence ID" value="KAG2406056.1"/>
    <property type="molecule type" value="Genomic_DNA"/>
</dbReference>
<organism evidence="2 3">
    <name type="scientific">Phaseolus angularis</name>
    <name type="common">Azuki bean</name>
    <name type="synonym">Vigna angularis</name>
    <dbReference type="NCBI Taxonomy" id="3914"/>
    <lineage>
        <taxon>Eukaryota</taxon>
        <taxon>Viridiplantae</taxon>
        <taxon>Streptophyta</taxon>
        <taxon>Embryophyta</taxon>
        <taxon>Tracheophyta</taxon>
        <taxon>Spermatophyta</taxon>
        <taxon>Magnoliopsida</taxon>
        <taxon>eudicotyledons</taxon>
        <taxon>Gunneridae</taxon>
        <taxon>Pentapetalae</taxon>
        <taxon>rosids</taxon>
        <taxon>fabids</taxon>
        <taxon>Fabales</taxon>
        <taxon>Fabaceae</taxon>
        <taxon>Papilionoideae</taxon>
        <taxon>50 kb inversion clade</taxon>
        <taxon>NPAAA clade</taxon>
        <taxon>indigoferoid/millettioid clade</taxon>
        <taxon>Phaseoleae</taxon>
        <taxon>Vigna</taxon>
    </lineage>
</organism>
<evidence type="ECO:0000313" key="4">
    <source>
        <dbReference type="Proteomes" id="UP000743370"/>
    </source>
</evidence>
<protein>
    <submittedName>
        <fullName evidence="2">Uncharacterized protein</fullName>
    </submittedName>
</protein>
<dbReference type="AlphaFoldDB" id="A0A0L9TFC8"/>
<reference evidence="3" key="1">
    <citation type="journal article" date="2015" name="Proc. Natl. Acad. Sci. U.S.A.">
        <title>Genome sequencing of adzuki bean (Vigna angularis) provides insight into high starch and low fat accumulation and domestication.</title>
        <authorList>
            <person name="Yang K."/>
            <person name="Tian Z."/>
            <person name="Chen C."/>
            <person name="Luo L."/>
            <person name="Zhao B."/>
            <person name="Wang Z."/>
            <person name="Yu L."/>
            <person name="Li Y."/>
            <person name="Sun Y."/>
            <person name="Li W."/>
            <person name="Chen Y."/>
            <person name="Li Y."/>
            <person name="Zhang Y."/>
            <person name="Ai D."/>
            <person name="Zhao J."/>
            <person name="Shang C."/>
            <person name="Ma Y."/>
            <person name="Wu B."/>
            <person name="Wang M."/>
            <person name="Gao L."/>
            <person name="Sun D."/>
            <person name="Zhang P."/>
            <person name="Guo F."/>
            <person name="Wang W."/>
            <person name="Li Y."/>
            <person name="Wang J."/>
            <person name="Varshney R.K."/>
            <person name="Wang J."/>
            <person name="Ling H.Q."/>
            <person name="Wan P."/>
        </authorList>
    </citation>
    <scope>NUCLEOTIDE SEQUENCE</scope>
    <source>
        <strain evidence="3">cv. Jingnong 6</strain>
    </source>
</reference>
<accession>A0A0L9TFC8</accession>
<dbReference type="Gramene" id="KOM29320">
    <property type="protein sequence ID" value="KOM29320"/>
    <property type="gene ID" value="LR48_Vigan641s010800"/>
</dbReference>
<sequence>MVSFRKTRVVGRIGVREVGDEFGAVGESHGVVPTQSDELLHGEAVTGEAATGEDFRDLGHWHGWSGSWLGTEAVEEKRPSRCLRKTRVEGAAEHGQKVAGCGGKDVGTGDDVWAGQFKGGLGADDKVEGVVGEGEADVGVAEEGEVDVGLAM</sequence>
<dbReference type="Proteomes" id="UP000053144">
    <property type="component" value="Unassembled WGS sequence"/>
</dbReference>
<reference evidence="2" key="2">
    <citation type="submission" date="2015-02" db="EMBL/GenBank/DDBJ databases">
        <authorList>
            <person name="Chooi Y.-H."/>
        </authorList>
    </citation>
    <scope>NUCLEOTIDE SEQUENCE</scope>
    <source>
        <tissue evidence="2">Seedling</tissue>
    </source>
</reference>
<evidence type="ECO:0000313" key="3">
    <source>
        <dbReference type="Proteomes" id="UP000053144"/>
    </source>
</evidence>
<dbReference type="Proteomes" id="UP000743370">
    <property type="component" value="Unassembled WGS sequence"/>
</dbReference>
<gene>
    <name evidence="1" type="ORF">HKW66_Vig0053110</name>
    <name evidence="2" type="ORF">LR48_Vigan641s010800</name>
</gene>
<name>A0A0L9TFC8_PHAAN</name>
<evidence type="ECO:0000313" key="2">
    <source>
        <dbReference type="EMBL" id="KOM29320.1"/>
    </source>
</evidence>
<reference evidence="1 4" key="3">
    <citation type="submission" date="2020-05" db="EMBL/GenBank/DDBJ databases">
        <title>Vigna angularis (adzuki bean) Var. LongXiaoDou No. 4 denovo assembly.</title>
        <authorList>
            <person name="Xiang H."/>
        </authorList>
    </citation>
    <scope>NUCLEOTIDE SEQUENCE [LARGE SCALE GENOMIC DNA]</scope>
    <source>
        <tissue evidence="1">Leaf</tissue>
    </source>
</reference>
<dbReference type="EMBL" id="KQ258471">
    <property type="protein sequence ID" value="KOM29320.1"/>
    <property type="molecule type" value="Genomic_DNA"/>
</dbReference>